<keyword evidence="2" id="KW-1185">Reference proteome</keyword>
<dbReference type="InParanoid" id="A0A5C3PET5"/>
<name>A0A5C3PET5_9APHY</name>
<protein>
    <submittedName>
        <fullName evidence="1">Uncharacterized protein</fullName>
    </submittedName>
</protein>
<sequence>MEHFGVLQVPSSRLPLETIQPTIAEPWSEATTADAQCILYSSLSAAHPLMHELLVTVAVRNVSFKLAPLTTRAPRRDIDLHRVISDQVVSFARARDGPQDDPLRDAGILLQHVYVHIRLEITPILDVRTKSRATTHVYTIMPPRLCGSQFPPICRAYSGVPSIPLLHAGSAPVGHFSSHIRTFATSTLNNPLF</sequence>
<proteinExistence type="predicted"/>
<dbReference type="Proteomes" id="UP000308197">
    <property type="component" value="Unassembled WGS sequence"/>
</dbReference>
<evidence type="ECO:0000313" key="2">
    <source>
        <dbReference type="Proteomes" id="UP000308197"/>
    </source>
</evidence>
<dbReference type="AlphaFoldDB" id="A0A5C3PET5"/>
<dbReference type="EMBL" id="ML211140">
    <property type="protein sequence ID" value="TFK87752.1"/>
    <property type="molecule type" value="Genomic_DNA"/>
</dbReference>
<reference evidence="1 2" key="1">
    <citation type="journal article" date="2019" name="Nat. Ecol. Evol.">
        <title>Megaphylogeny resolves global patterns of mushroom evolution.</title>
        <authorList>
            <person name="Varga T."/>
            <person name="Krizsan K."/>
            <person name="Foldi C."/>
            <person name="Dima B."/>
            <person name="Sanchez-Garcia M."/>
            <person name="Sanchez-Ramirez S."/>
            <person name="Szollosi G.J."/>
            <person name="Szarkandi J.G."/>
            <person name="Papp V."/>
            <person name="Albert L."/>
            <person name="Andreopoulos W."/>
            <person name="Angelini C."/>
            <person name="Antonin V."/>
            <person name="Barry K.W."/>
            <person name="Bougher N.L."/>
            <person name="Buchanan P."/>
            <person name="Buyck B."/>
            <person name="Bense V."/>
            <person name="Catcheside P."/>
            <person name="Chovatia M."/>
            <person name="Cooper J."/>
            <person name="Damon W."/>
            <person name="Desjardin D."/>
            <person name="Finy P."/>
            <person name="Geml J."/>
            <person name="Haridas S."/>
            <person name="Hughes K."/>
            <person name="Justo A."/>
            <person name="Karasinski D."/>
            <person name="Kautmanova I."/>
            <person name="Kiss B."/>
            <person name="Kocsube S."/>
            <person name="Kotiranta H."/>
            <person name="LaButti K.M."/>
            <person name="Lechner B.E."/>
            <person name="Liimatainen K."/>
            <person name="Lipzen A."/>
            <person name="Lukacs Z."/>
            <person name="Mihaltcheva S."/>
            <person name="Morgado L.N."/>
            <person name="Niskanen T."/>
            <person name="Noordeloos M.E."/>
            <person name="Ohm R.A."/>
            <person name="Ortiz-Santana B."/>
            <person name="Ovrebo C."/>
            <person name="Racz N."/>
            <person name="Riley R."/>
            <person name="Savchenko A."/>
            <person name="Shiryaev A."/>
            <person name="Soop K."/>
            <person name="Spirin V."/>
            <person name="Szebenyi C."/>
            <person name="Tomsovsky M."/>
            <person name="Tulloss R.E."/>
            <person name="Uehling J."/>
            <person name="Grigoriev I.V."/>
            <person name="Vagvolgyi C."/>
            <person name="Papp T."/>
            <person name="Martin F.M."/>
            <person name="Miettinen O."/>
            <person name="Hibbett D.S."/>
            <person name="Nagy L.G."/>
        </authorList>
    </citation>
    <scope>NUCLEOTIDE SEQUENCE [LARGE SCALE GENOMIC DNA]</scope>
    <source>
        <strain evidence="1 2">HHB13444</strain>
    </source>
</reference>
<organism evidence="1 2">
    <name type="scientific">Polyporus arcularius HHB13444</name>
    <dbReference type="NCBI Taxonomy" id="1314778"/>
    <lineage>
        <taxon>Eukaryota</taxon>
        <taxon>Fungi</taxon>
        <taxon>Dikarya</taxon>
        <taxon>Basidiomycota</taxon>
        <taxon>Agaricomycotina</taxon>
        <taxon>Agaricomycetes</taxon>
        <taxon>Polyporales</taxon>
        <taxon>Polyporaceae</taxon>
        <taxon>Polyporus</taxon>
    </lineage>
</organism>
<gene>
    <name evidence="1" type="ORF">K466DRAFT_599220</name>
</gene>
<evidence type="ECO:0000313" key="1">
    <source>
        <dbReference type="EMBL" id="TFK87752.1"/>
    </source>
</evidence>
<accession>A0A5C3PET5</accession>